<keyword evidence="1" id="KW-0479">Metal-binding</keyword>
<dbReference type="InterPro" id="IPR002509">
    <property type="entry name" value="NODB_dom"/>
</dbReference>
<dbReference type="PANTHER" id="PTHR10587:SF133">
    <property type="entry name" value="CHITIN DEACETYLASE 1-RELATED"/>
    <property type="match status" value="1"/>
</dbReference>
<name>A0ABQ3NNH7_STRVG</name>
<feature type="signal peptide" evidence="3">
    <location>
        <begin position="1"/>
        <end position="26"/>
    </location>
</feature>
<feature type="chain" id="PRO_5046776576" description="NodB homology domain-containing protein" evidence="3">
    <location>
        <begin position="27"/>
        <end position="249"/>
    </location>
</feature>
<sequence length="249" mass="25901">MVDTGRRTALAALLAAGLLPCAGARAANGARVPSAPHPPASLLGSEIRRLPTSRKVVALTFNAAWDEAGIDTVLAELRRRGLPATFFPTGAFADAHPGAVRAIGAAHGLGNHSYSHPYFEDLSTAQRVQEVRRADAAIRTASGAEPLPFFRFPYSATTRDSVADVNDLGYAAIEFTADTNGYLGPQGGMSVETAAERAIDALAPGAIIQMHVGSNGDGVVLDAEALPLIIDAAEADGYTITDLRAFLVP</sequence>
<dbReference type="Gene3D" id="3.20.20.370">
    <property type="entry name" value="Glycoside hydrolase/deacetylase"/>
    <property type="match status" value="1"/>
</dbReference>
<dbReference type="Proteomes" id="UP000660554">
    <property type="component" value="Unassembled WGS sequence"/>
</dbReference>
<keyword evidence="3" id="KW-0732">Signal</keyword>
<organism evidence="5 6">
    <name type="scientific">Streptomyces virginiae</name>
    <name type="common">Streptomyces cinnamonensis</name>
    <dbReference type="NCBI Taxonomy" id="1961"/>
    <lineage>
        <taxon>Bacteria</taxon>
        <taxon>Bacillati</taxon>
        <taxon>Actinomycetota</taxon>
        <taxon>Actinomycetes</taxon>
        <taxon>Kitasatosporales</taxon>
        <taxon>Streptomycetaceae</taxon>
        <taxon>Streptomyces</taxon>
    </lineage>
</organism>
<evidence type="ECO:0000259" key="4">
    <source>
        <dbReference type="PROSITE" id="PS51677"/>
    </source>
</evidence>
<dbReference type="CDD" id="cd10917">
    <property type="entry name" value="CE4_NodB_like_6s_7s"/>
    <property type="match status" value="1"/>
</dbReference>
<comment type="caution">
    <text evidence="5">The sequence shown here is derived from an EMBL/GenBank/DDBJ whole genome shotgun (WGS) entry which is preliminary data.</text>
</comment>
<accession>A0ABQ3NNH7</accession>
<dbReference type="PROSITE" id="PS51677">
    <property type="entry name" value="NODB"/>
    <property type="match status" value="1"/>
</dbReference>
<dbReference type="EMBL" id="BNDV01000008">
    <property type="protein sequence ID" value="GHI14335.1"/>
    <property type="molecule type" value="Genomic_DNA"/>
</dbReference>
<proteinExistence type="predicted"/>
<gene>
    <name evidence="5" type="ORF">Scinn_37980</name>
</gene>
<evidence type="ECO:0000256" key="1">
    <source>
        <dbReference type="ARBA" id="ARBA00022723"/>
    </source>
</evidence>
<dbReference type="InterPro" id="IPR050248">
    <property type="entry name" value="Polysacc_deacetylase_ArnD"/>
</dbReference>
<dbReference type="SUPFAM" id="SSF88713">
    <property type="entry name" value="Glycoside hydrolase/deacetylase"/>
    <property type="match status" value="1"/>
</dbReference>
<reference evidence="6" key="1">
    <citation type="submission" date="2020-09" db="EMBL/GenBank/DDBJ databases">
        <title>Whole genome shotgun sequence of Streptomyces cinnamonensis NBRC 15873.</title>
        <authorList>
            <person name="Komaki H."/>
            <person name="Tamura T."/>
        </authorList>
    </citation>
    <scope>NUCLEOTIDE SEQUENCE [LARGE SCALE GENOMIC DNA]</scope>
    <source>
        <strain evidence="6">NBRC 15873</strain>
    </source>
</reference>
<evidence type="ECO:0000313" key="5">
    <source>
        <dbReference type="EMBL" id="GHI14335.1"/>
    </source>
</evidence>
<dbReference type="PANTHER" id="PTHR10587">
    <property type="entry name" value="GLYCOSYL TRANSFERASE-RELATED"/>
    <property type="match status" value="1"/>
</dbReference>
<evidence type="ECO:0000256" key="3">
    <source>
        <dbReference type="SAM" id="SignalP"/>
    </source>
</evidence>
<dbReference type="Pfam" id="PF01522">
    <property type="entry name" value="Polysacc_deac_1"/>
    <property type="match status" value="1"/>
</dbReference>
<dbReference type="RefSeq" id="WP_030655191.1">
    <property type="nucleotide sequence ID" value="NZ_BMRU01000011.1"/>
</dbReference>
<evidence type="ECO:0000256" key="2">
    <source>
        <dbReference type="ARBA" id="ARBA00022801"/>
    </source>
</evidence>
<dbReference type="InterPro" id="IPR011330">
    <property type="entry name" value="Glyco_hydro/deAcase_b/a-brl"/>
</dbReference>
<evidence type="ECO:0000313" key="6">
    <source>
        <dbReference type="Proteomes" id="UP000660554"/>
    </source>
</evidence>
<feature type="domain" description="NodB homology" evidence="4">
    <location>
        <begin position="55"/>
        <end position="241"/>
    </location>
</feature>
<keyword evidence="6" id="KW-1185">Reference proteome</keyword>
<protein>
    <recommendedName>
        <fullName evidence="4">NodB homology domain-containing protein</fullName>
    </recommendedName>
</protein>
<keyword evidence="2" id="KW-0378">Hydrolase</keyword>
<dbReference type="GeneID" id="86952256"/>